<dbReference type="InterPro" id="IPR036390">
    <property type="entry name" value="WH_DNA-bd_sf"/>
</dbReference>
<evidence type="ECO:0000259" key="1">
    <source>
        <dbReference type="Pfam" id="PF03551"/>
    </source>
</evidence>
<dbReference type="InterPro" id="IPR005149">
    <property type="entry name" value="Tscrpt_reg_PadR_N"/>
</dbReference>
<dbReference type="EMBL" id="JADIMO010000026">
    <property type="protein sequence ID" value="MBO8444473.1"/>
    <property type="molecule type" value="Genomic_DNA"/>
</dbReference>
<comment type="caution">
    <text evidence="2">The sequence shown here is derived from an EMBL/GenBank/DDBJ whole genome shotgun (WGS) entry which is preliminary data.</text>
</comment>
<evidence type="ECO:0000313" key="2">
    <source>
        <dbReference type="EMBL" id="MBO8444473.1"/>
    </source>
</evidence>
<proteinExistence type="predicted"/>
<organism evidence="2 3">
    <name type="scientific">Candidatus Cryptobacteroides merdavium</name>
    <dbReference type="NCBI Taxonomy" id="2840769"/>
    <lineage>
        <taxon>Bacteria</taxon>
        <taxon>Pseudomonadati</taxon>
        <taxon>Bacteroidota</taxon>
        <taxon>Bacteroidia</taxon>
        <taxon>Bacteroidales</taxon>
        <taxon>Candidatus Cryptobacteroides</taxon>
    </lineage>
</organism>
<name>A0A9D9ECT6_9BACT</name>
<dbReference type="InterPro" id="IPR036388">
    <property type="entry name" value="WH-like_DNA-bd_sf"/>
</dbReference>
<dbReference type="Proteomes" id="UP000823619">
    <property type="component" value="Unassembled WGS sequence"/>
</dbReference>
<feature type="domain" description="Transcription regulator PadR N-terminal" evidence="1">
    <location>
        <begin position="22"/>
        <end position="93"/>
    </location>
</feature>
<dbReference type="AlphaFoldDB" id="A0A9D9ECT6"/>
<dbReference type="Gene3D" id="1.10.10.10">
    <property type="entry name" value="Winged helix-like DNA-binding domain superfamily/Winged helix DNA-binding domain"/>
    <property type="match status" value="1"/>
</dbReference>
<evidence type="ECO:0000313" key="3">
    <source>
        <dbReference type="Proteomes" id="UP000823619"/>
    </source>
</evidence>
<dbReference type="PANTHER" id="PTHR33169">
    <property type="entry name" value="PADR-FAMILY TRANSCRIPTIONAL REGULATOR"/>
    <property type="match status" value="1"/>
</dbReference>
<accession>A0A9D9ECT6</accession>
<dbReference type="Pfam" id="PF03551">
    <property type="entry name" value="PadR"/>
    <property type="match status" value="1"/>
</dbReference>
<dbReference type="InterPro" id="IPR052509">
    <property type="entry name" value="Metal_resp_DNA-bind_regulator"/>
</dbReference>
<sequence length="117" mass="13381">MGSSIAENSKIQMRRGVLEYSILLVLESGDGYASSIIQKLKDANIIVVEGTLYPLLIRMKNLGLLKYRWEESPQGPPRKYYMITESGREQLRELDMSWEDLVKSIQKIKAAFTQALQ</sequence>
<reference evidence="2" key="2">
    <citation type="journal article" date="2021" name="PeerJ">
        <title>Extensive microbial diversity within the chicken gut microbiome revealed by metagenomics and culture.</title>
        <authorList>
            <person name="Gilroy R."/>
            <person name="Ravi A."/>
            <person name="Getino M."/>
            <person name="Pursley I."/>
            <person name="Horton D.L."/>
            <person name="Alikhan N.F."/>
            <person name="Baker D."/>
            <person name="Gharbi K."/>
            <person name="Hall N."/>
            <person name="Watson M."/>
            <person name="Adriaenssens E.M."/>
            <person name="Foster-Nyarko E."/>
            <person name="Jarju S."/>
            <person name="Secka A."/>
            <person name="Antonio M."/>
            <person name="Oren A."/>
            <person name="Chaudhuri R.R."/>
            <person name="La Ragione R."/>
            <person name="Hildebrand F."/>
            <person name="Pallen M.J."/>
        </authorList>
    </citation>
    <scope>NUCLEOTIDE SEQUENCE</scope>
    <source>
        <strain evidence="2">D5-748</strain>
    </source>
</reference>
<reference evidence="2" key="1">
    <citation type="submission" date="2020-10" db="EMBL/GenBank/DDBJ databases">
        <authorList>
            <person name="Gilroy R."/>
        </authorList>
    </citation>
    <scope>NUCLEOTIDE SEQUENCE</scope>
    <source>
        <strain evidence="2">D5-748</strain>
    </source>
</reference>
<dbReference type="PANTHER" id="PTHR33169:SF14">
    <property type="entry name" value="TRANSCRIPTIONAL REGULATOR RV3488"/>
    <property type="match status" value="1"/>
</dbReference>
<dbReference type="SUPFAM" id="SSF46785">
    <property type="entry name" value="Winged helix' DNA-binding domain"/>
    <property type="match status" value="1"/>
</dbReference>
<gene>
    <name evidence="2" type="ORF">IAC23_02095</name>
</gene>
<protein>
    <submittedName>
        <fullName evidence="2">PadR family transcriptional regulator</fullName>
    </submittedName>
</protein>